<dbReference type="PANTHER" id="PTHR15004">
    <property type="entry name" value="GLUTAMYL-TRNA(GLN) AMIDOTRANSFERASE SUBUNIT C, MITOCHONDRIAL"/>
    <property type="match status" value="1"/>
</dbReference>
<dbReference type="GO" id="GO:0005524">
    <property type="term" value="F:ATP binding"/>
    <property type="evidence" value="ECO:0007669"/>
    <property type="project" value="UniProtKB-KW"/>
</dbReference>
<dbReference type="InterPro" id="IPR036113">
    <property type="entry name" value="Asp/Glu-ADT_sf_sub_c"/>
</dbReference>
<accession>A0A6M4A4L9</accession>
<dbReference type="GO" id="GO:0006412">
    <property type="term" value="P:translation"/>
    <property type="evidence" value="ECO:0007669"/>
    <property type="project" value="UniProtKB-UniRule"/>
</dbReference>
<name>A0A6M4A4L9_9BURK</name>
<dbReference type="GO" id="GO:0016740">
    <property type="term" value="F:transferase activity"/>
    <property type="evidence" value="ECO:0007669"/>
    <property type="project" value="UniProtKB-KW"/>
</dbReference>
<dbReference type="AlphaFoldDB" id="A0A6M4A4L9"/>
<evidence type="ECO:0000313" key="2">
    <source>
        <dbReference type="EMBL" id="QJQ06144.1"/>
    </source>
</evidence>
<comment type="catalytic activity">
    <reaction evidence="1">
        <text>L-glutamyl-tRNA(Gln) + L-glutamine + ATP + H2O = L-glutaminyl-tRNA(Gln) + L-glutamate + ADP + phosphate + H(+)</text>
        <dbReference type="Rhea" id="RHEA:17521"/>
        <dbReference type="Rhea" id="RHEA-COMP:9681"/>
        <dbReference type="Rhea" id="RHEA-COMP:9684"/>
        <dbReference type="ChEBI" id="CHEBI:15377"/>
        <dbReference type="ChEBI" id="CHEBI:15378"/>
        <dbReference type="ChEBI" id="CHEBI:29985"/>
        <dbReference type="ChEBI" id="CHEBI:30616"/>
        <dbReference type="ChEBI" id="CHEBI:43474"/>
        <dbReference type="ChEBI" id="CHEBI:58359"/>
        <dbReference type="ChEBI" id="CHEBI:78520"/>
        <dbReference type="ChEBI" id="CHEBI:78521"/>
        <dbReference type="ChEBI" id="CHEBI:456216"/>
    </reaction>
</comment>
<proteinExistence type="inferred from homology"/>
<dbReference type="InterPro" id="IPR003837">
    <property type="entry name" value="GatC"/>
</dbReference>
<gene>
    <name evidence="1 2" type="primary">gatC</name>
    <name evidence="2" type="ORF">EJG51_010080</name>
</gene>
<keyword evidence="3" id="KW-1185">Reference proteome</keyword>
<dbReference type="GO" id="GO:0070681">
    <property type="term" value="P:glutaminyl-tRNAGln biosynthesis via transamidation"/>
    <property type="evidence" value="ECO:0007669"/>
    <property type="project" value="TreeGrafter"/>
</dbReference>
<keyword evidence="1" id="KW-0067">ATP-binding</keyword>
<sequence length="100" mass="10973">MSLDLSDVKRIANLAQLELSDTQATDTLAKLNGIFSLVEQLKAVDTTGITPLSHPIAALMPELCLRLREDVVTESNHRDDYLKVAPATQDGLYLVPKVIE</sequence>
<organism evidence="2 3">
    <name type="scientific">Undibacterium piscinae</name>
    <dbReference type="NCBI Taxonomy" id="2495591"/>
    <lineage>
        <taxon>Bacteria</taxon>
        <taxon>Pseudomonadati</taxon>
        <taxon>Pseudomonadota</taxon>
        <taxon>Betaproteobacteria</taxon>
        <taxon>Burkholderiales</taxon>
        <taxon>Oxalobacteraceae</taxon>
        <taxon>Undibacterium</taxon>
    </lineage>
</organism>
<dbReference type="Proteomes" id="UP000274350">
    <property type="component" value="Chromosome"/>
</dbReference>
<comment type="similarity">
    <text evidence="1">Belongs to the GatC family.</text>
</comment>
<dbReference type="OrthoDB" id="9794326at2"/>
<evidence type="ECO:0000256" key="1">
    <source>
        <dbReference type="HAMAP-Rule" id="MF_00122"/>
    </source>
</evidence>
<keyword evidence="1" id="KW-0547">Nucleotide-binding</keyword>
<dbReference type="KEGG" id="upi:EJG51_010080"/>
<dbReference type="PANTHER" id="PTHR15004:SF0">
    <property type="entry name" value="GLUTAMYL-TRNA(GLN) AMIDOTRANSFERASE SUBUNIT C, MITOCHONDRIAL"/>
    <property type="match status" value="1"/>
</dbReference>
<dbReference type="Pfam" id="PF02686">
    <property type="entry name" value="GatC"/>
    <property type="match status" value="1"/>
</dbReference>
<reference evidence="2 3" key="1">
    <citation type="journal article" date="2019" name="Int. J. Syst. Evol. Microbiol.">
        <title>Undibacterium piscinae sp. nov., isolated from Korean shiner intestine.</title>
        <authorList>
            <person name="Lee S.Y."/>
            <person name="Kang W."/>
            <person name="Kim P.S."/>
            <person name="Kim H.S."/>
            <person name="Sung H."/>
            <person name="Shin N.R."/>
            <person name="Whon T.W."/>
            <person name="Yun J.H."/>
            <person name="Lee J.Y."/>
            <person name="Lee J.Y."/>
            <person name="Jung M.J."/>
            <person name="Jeong Y.S."/>
            <person name="Tak E.J."/>
            <person name="Han J.E."/>
            <person name="Hyun D.W."/>
            <person name="Kang M.S."/>
            <person name="Lee K.E."/>
            <person name="Lee B.H."/>
            <person name="Bae J.W."/>
        </authorList>
    </citation>
    <scope>NUCLEOTIDE SEQUENCE [LARGE SCALE GENOMIC DNA]</scope>
    <source>
        <strain evidence="2 3">S11R28</strain>
    </source>
</reference>
<dbReference type="EMBL" id="CP051152">
    <property type="protein sequence ID" value="QJQ06144.1"/>
    <property type="molecule type" value="Genomic_DNA"/>
</dbReference>
<dbReference type="GO" id="GO:0006450">
    <property type="term" value="P:regulation of translational fidelity"/>
    <property type="evidence" value="ECO:0007669"/>
    <property type="project" value="InterPro"/>
</dbReference>
<dbReference type="HAMAP" id="MF_00122">
    <property type="entry name" value="GatC"/>
    <property type="match status" value="1"/>
</dbReference>
<comment type="subunit">
    <text evidence="1">Heterotrimer of A, B and C subunits.</text>
</comment>
<evidence type="ECO:0000313" key="3">
    <source>
        <dbReference type="Proteomes" id="UP000274350"/>
    </source>
</evidence>
<comment type="function">
    <text evidence="1">Allows the formation of correctly charged Asn-tRNA(Asn) or Gln-tRNA(Gln) through the transamidation of misacylated Asp-tRNA(Asn) or Glu-tRNA(Gln) in organisms which lack either or both of asparaginyl-tRNA or glutaminyl-tRNA synthetases. The reaction takes place in the presence of glutamine and ATP through an activated phospho-Asp-tRNA(Asn) or phospho-Glu-tRNA(Gln).</text>
</comment>
<dbReference type="Gene3D" id="1.10.20.60">
    <property type="entry name" value="Glu-tRNAGln amidotransferase C subunit, N-terminal domain"/>
    <property type="match status" value="1"/>
</dbReference>
<dbReference type="EC" id="6.3.5.-" evidence="1"/>
<dbReference type="GO" id="GO:0050567">
    <property type="term" value="F:glutaminyl-tRNA synthase (glutamine-hydrolyzing) activity"/>
    <property type="evidence" value="ECO:0007669"/>
    <property type="project" value="UniProtKB-UniRule"/>
</dbReference>
<comment type="catalytic activity">
    <reaction evidence="1">
        <text>L-aspartyl-tRNA(Asn) + L-glutamine + ATP + H2O = L-asparaginyl-tRNA(Asn) + L-glutamate + ADP + phosphate + 2 H(+)</text>
        <dbReference type="Rhea" id="RHEA:14513"/>
        <dbReference type="Rhea" id="RHEA-COMP:9674"/>
        <dbReference type="Rhea" id="RHEA-COMP:9677"/>
        <dbReference type="ChEBI" id="CHEBI:15377"/>
        <dbReference type="ChEBI" id="CHEBI:15378"/>
        <dbReference type="ChEBI" id="CHEBI:29985"/>
        <dbReference type="ChEBI" id="CHEBI:30616"/>
        <dbReference type="ChEBI" id="CHEBI:43474"/>
        <dbReference type="ChEBI" id="CHEBI:58359"/>
        <dbReference type="ChEBI" id="CHEBI:78515"/>
        <dbReference type="ChEBI" id="CHEBI:78516"/>
        <dbReference type="ChEBI" id="CHEBI:456216"/>
    </reaction>
</comment>
<keyword evidence="1" id="KW-0648">Protein biosynthesis</keyword>
<dbReference type="SUPFAM" id="SSF141000">
    <property type="entry name" value="Glu-tRNAGln amidotransferase C subunit"/>
    <property type="match status" value="1"/>
</dbReference>
<dbReference type="NCBIfam" id="TIGR00135">
    <property type="entry name" value="gatC"/>
    <property type="match status" value="1"/>
</dbReference>
<keyword evidence="1" id="KW-0436">Ligase</keyword>
<protein>
    <recommendedName>
        <fullName evidence="1">Aspartyl/glutamyl-tRNA(Asn/Gln) amidotransferase subunit C</fullName>
        <shortName evidence="1">Asp/Glu-ADT subunit C</shortName>
        <ecNumber evidence="1">6.3.5.-</ecNumber>
    </recommendedName>
</protein>
<keyword evidence="2" id="KW-0808">Transferase</keyword>